<evidence type="ECO:0000313" key="4">
    <source>
        <dbReference type="EMBL" id="QDT05675.1"/>
    </source>
</evidence>
<evidence type="ECO:0000313" key="5">
    <source>
        <dbReference type="Proteomes" id="UP000318538"/>
    </source>
</evidence>
<evidence type="ECO:0000256" key="2">
    <source>
        <dbReference type="SAM" id="MobiDB-lite"/>
    </source>
</evidence>
<dbReference type="Proteomes" id="UP000318538">
    <property type="component" value="Chromosome"/>
</dbReference>
<dbReference type="EMBL" id="CP036525">
    <property type="protein sequence ID" value="QDT05675.1"/>
    <property type="molecule type" value="Genomic_DNA"/>
</dbReference>
<accession>A0A517NEX9</accession>
<proteinExistence type="predicted"/>
<dbReference type="InterPro" id="IPR013517">
    <property type="entry name" value="FG-GAP"/>
</dbReference>
<dbReference type="SUPFAM" id="SSF69318">
    <property type="entry name" value="Integrin alpha N-terminal domain"/>
    <property type="match status" value="1"/>
</dbReference>
<evidence type="ECO:0000256" key="1">
    <source>
        <dbReference type="ARBA" id="ARBA00022729"/>
    </source>
</evidence>
<feature type="region of interest" description="Disordered" evidence="2">
    <location>
        <begin position="28"/>
        <end position="51"/>
    </location>
</feature>
<keyword evidence="5" id="KW-1185">Reference proteome</keyword>
<keyword evidence="1" id="KW-0732">Signal</keyword>
<dbReference type="InterPro" id="IPR011519">
    <property type="entry name" value="UnbV_ASPIC"/>
</dbReference>
<dbReference type="Pfam" id="PF07593">
    <property type="entry name" value="UnbV_ASPIC"/>
    <property type="match status" value="1"/>
</dbReference>
<dbReference type="OrthoDB" id="5287961at2"/>
<dbReference type="Gene3D" id="2.130.10.130">
    <property type="entry name" value="Integrin alpha, N-terminal"/>
    <property type="match status" value="2"/>
</dbReference>
<dbReference type="RefSeq" id="WP_145171918.1">
    <property type="nucleotide sequence ID" value="NZ_CP036525.1"/>
</dbReference>
<organism evidence="4 5">
    <name type="scientific">Rubripirellula lacrimiformis</name>
    <dbReference type="NCBI Taxonomy" id="1930273"/>
    <lineage>
        <taxon>Bacteria</taxon>
        <taxon>Pseudomonadati</taxon>
        <taxon>Planctomycetota</taxon>
        <taxon>Planctomycetia</taxon>
        <taxon>Pirellulales</taxon>
        <taxon>Pirellulaceae</taxon>
        <taxon>Rubripirellula</taxon>
    </lineage>
</organism>
<gene>
    <name evidence="4" type="ORF">K227x_40770</name>
</gene>
<dbReference type="InterPro" id="IPR028994">
    <property type="entry name" value="Integrin_alpha_N"/>
</dbReference>
<name>A0A517NEX9_9BACT</name>
<reference evidence="4 5" key="1">
    <citation type="submission" date="2019-02" db="EMBL/GenBank/DDBJ databases">
        <title>Deep-cultivation of Planctomycetes and their phenomic and genomic characterization uncovers novel biology.</title>
        <authorList>
            <person name="Wiegand S."/>
            <person name="Jogler M."/>
            <person name="Boedeker C."/>
            <person name="Pinto D."/>
            <person name="Vollmers J."/>
            <person name="Rivas-Marin E."/>
            <person name="Kohn T."/>
            <person name="Peeters S.H."/>
            <person name="Heuer A."/>
            <person name="Rast P."/>
            <person name="Oberbeckmann S."/>
            <person name="Bunk B."/>
            <person name="Jeske O."/>
            <person name="Meyerdierks A."/>
            <person name="Storesund J.E."/>
            <person name="Kallscheuer N."/>
            <person name="Luecker S."/>
            <person name="Lage O.M."/>
            <person name="Pohl T."/>
            <person name="Merkel B.J."/>
            <person name="Hornburger P."/>
            <person name="Mueller R.-W."/>
            <person name="Bruemmer F."/>
            <person name="Labrenz M."/>
            <person name="Spormann A.M."/>
            <person name="Op den Camp H."/>
            <person name="Overmann J."/>
            <person name="Amann R."/>
            <person name="Jetten M.S.M."/>
            <person name="Mascher T."/>
            <person name="Medema M.H."/>
            <person name="Devos D.P."/>
            <person name="Kaster A.-K."/>
            <person name="Ovreas L."/>
            <person name="Rohde M."/>
            <person name="Galperin M.Y."/>
            <person name="Jogler C."/>
        </authorList>
    </citation>
    <scope>NUCLEOTIDE SEQUENCE [LARGE SCALE GENOMIC DNA]</scope>
    <source>
        <strain evidence="4 5">K22_7</strain>
    </source>
</reference>
<evidence type="ECO:0000259" key="3">
    <source>
        <dbReference type="Pfam" id="PF07593"/>
    </source>
</evidence>
<dbReference type="KEGG" id="rlc:K227x_40770"/>
<dbReference type="PANTHER" id="PTHR16026">
    <property type="entry name" value="CARTILAGE ACIDIC PROTEIN 1"/>
    <property type="match status" value="1"/>
</dbReference>
<dbReference type="Pfam" id="PF13517">
    <property type="entry name" value="FG-GAP_3"/>
    <property type="match status" value="2"/>
</dbReference>
<dbReference type="AlphaFoldDB" id="A0A517NEX9"/>
<sequence>MASLAQRLSLAVLAISQLLSGVGCQPTSNVAPQDQAEGEPTSVAATGAETDSHQRMIQKLRDVDSFMKQHSAILSDGTLNQLTAKVVEAKSRGDLASFIALQVTIGQHHTNMGRGDEALVFLQQAISLLPVMRRSNMDYMPPSEESDLYVLAAIAAIRKAENENCVVCQDGQSCLFPISGKGIHEERAGSELATQFLRRALELNASNLRAIWFLNIAAMTLGEYPDSVPPQYRLPPERIHSSVPFPKFTNVAVDLGIDTMSLAGGAVVDDFDGDDLLDIIVSNWDTAGNLEFFRNLGDGKFERMTEPANLLGIVGGLNLNHADFDNDGDLDLFVMRGGWLGALGKVPNSLLQNDGNGVFRDVTFDVGLADQFFPTQTSAWADYDNDGDLDLYLGNEAFSNQLFENDDGHFRDVARAAGVDDASMTKGVTWGDVNGDGRPDLYVSNMAGDNRLYINHDDGKFTDIAAQAGVTKPRNGFPAWFWDFDNDGNLDLYASSFEQGIALVAADFLGIDSQQAAESRLGMDAHYRGDGRGGFANVSAALGLTAVTQPMGCNFGDLDNDGFLDFYLSTGYPEAEAMVPNLMYRNVKGERFVDVSEAGGFGHLQKGHGISFADLDHDGDQDVLAELGGWVAGDAFHNALFQNPGFNANWIKIELRGSQSNRFGFGAKIRLDITDDGVRRSIYRTVGYGSSFGGNPARQEIGIAAADSIDVVEIHWPTTGETQHFENVQANQTLRIVEGEGAVQVVDLTRARP</sequence>
<dbReference type="PROSITE" id="PS51257">
    <property type="entry name" value="PROKAR_LIPOPROTEIN"/>
    <property type="match status" value="1"/>
</dbReference>
<protein>
    <submittedName>
        <fullName evidence="4">FG-GAP repeat protein</fullName>
    </submittedName>
</protein>
<feature type="domain" description="ASPIC/UnbV" evidence="3">
    <location>
        <begin position="664"/>
        <end position="734"/>
    </location>
</feature>
<dbReference type="InterPro" id="IPR027039">
    <property type="entry name" value="Crtac1"/>
</dbReference>
<dbReference type="PANTHER" id="PTHR16026:SF0">
    <property type="entry name" value="CARTILAGE ACIDIC PROTEIN 1"/>
    <property type="match status" value="1"/>
</dbReference>